<evidence type="ECO:0000256" key="2">
    <source>
        <dbReference type="ARBA" id="ARBA00005336"/>
    </source>
</evidence>
<keyword evidence="4 8" id="KW-0378">Hydrolase</keyword>
<dbReference type="Proteomes" id="UP001141650">
    <property type="component" value="Unassembled WGS sequence"/>
</dbReference>
<feature type="compositionally biased region" description="Low complexity" evidence="6">
    <location>
        <begin position="49"/>
        <end position="60"/>
    </location>
</feature>
<dbReference type="Gene3D" id="3.20.20.300">
    <property type="entry name" value="Glycoside hydrolase, family 3, N-terminal domain"/>
    <property type="match status" value="1"/>
</dbReference>
<name>A0AA42C1R3_9MYCO</name>
<dbReference type="RefSeq" id="WP_083140347.1">
    <property type="nucleotide sequence ID" value="NZ_JACKVH010000023.1"/>
</dbReference>
<evidence type="ECO:0000259" key="7">
    <source>
        <dbReference type="Pfam" id="PF00933"/>
    </source>
</evidence>
<evidence type="ECO:0000256" key="4">
    <source>
        <dbReference type="ARBA" id="ARBA00022801"/>
    </source>
</evidence>
<evidence type="ECO:0000313" key="11">
    <source>
        <dbReference type="Proteomes" id="UP001141650"/>
    </source>
</evidence>
<dbReference type="EMBL" id="JACKVH010000023">
    <property type="protein sequence ID" value="MCV7381687.1"/>
    <property type="molecule type" value="Genomic_DNA"/>
</dbReference>
<reference evidence="8" key="2">
    <citation type="submission" date="2020-07" db="EMBL/GenBank/DDBJ databases">
        <authorList>
            <person name="Pettersson B.M.F."/>
            <person name="Behra P.R.K."/>
            <person name="Ramesh M."/>
            <person name="Das S."/>
            <person name="Dasgupta S."/>
            <person name="Kirsebom L.A."/>
        </authorList>
    </citation>
    <scope>NUCLEOTIDE SEQUENCE</scope>
    <source>
        <strain evidence="8">CCUG 55640</strain>
    </source>
</reference>
<dbReference type="PANTHER" id="PTHR30480:SF13">
    <property type="entry name" value="BETA-HEXOSAMINIDASE"/>
    <property type="match status" value="1"/>
</dbReference>
<organism evidence="8 11">
    <name type="scientific">Mycobacterium alsense</name>
    <dbReference type="NCBI Taxonomy" id="324058"/>
    <lineage>
        <taxon>Bacteria</taxon>
        <taxon>Bacillati</taxon>
        <taxon>Actinomycetota</taxon>
        <taxon>Actinomycetes</taxon>
        <taxon>Mycobacteriales</taxon>
        <taxon>Mycobacteriaceae</taxon>
        <taxon>Mycobacterium</taxon>
    </lineage>
</organism>
<protein>
    <recommendedName>
        <fullName evidence="3">beta-N-acetylhexosaminidase</fullName>
        <ecNumber evidence="3">3.2.1.52</ecNumber>
    </recommendedName>
</protein>
<dbReference type="InterPro" id="IPR001764">
    <property type="entry name" value="Glyco_hydro_3_N"/>
</dbReference>
<dbReference type="InterPro" id="IPR017853">
    <property type="entry name" value="GH"/>
</dbReference>
<gene>
    <name evidence="9" type="ORF">BST11_22535</name>
    <name evidence="8" type="ORF">H7K38_24020</name>
</gene>
<evidence type="ECO:0000313" key="9">
    <source>
        <dbReference type="EMBL" id="OQZ88484.1"/>
    </source>
</evidence>
<dbReference type="Proteomes" id="UP000192319">
    <property type="component" value="Unassembled WGS sequence"/>
</dbReference>
<accession>A0AA42C1R3</accession>
<dbReference type="InterPro" id="IPR036962">
    <property type="entry name" value="Glyco_hydro_3_N_sf"/>
</dbReference>
<comment type="catalytic activity">
    <reaction evidence="1">
        <text>Hydrolysis of terminal non-reducing N-acetyl-D-hexosamine residues in N-acetyl-beta-D-hexosaminides.</text>
        <dbReference type="EC" id="3.2.1.52"/>
    </reaction>
</comment>
<dbReference type="GO" id="GO:0004563">
    <property type="term" value="F:beta-N-acetylhexosaminidase activity"/>
    <property type="evidence" value="ECO:0007669"/>
    <property type="project" value="UniProtKB-EC"/>
</dbReference>
<dbReference type="SUPFAM" id="SSF51445">
    <property type="entry name" value="(Trans)glycosidases"/>
    <property type="match status" value="1"/>
</dbReference>
<comment type="caution">
    <text evidence="8">The sequence shown here is derived from an EMBL/GenBank/DDBJ whole genome shotgun (WGS) entry which is preliminary data.</text>
</comment>
<dbReference type="EMBL" id="MVHD01000055">
    <property type="protein sequence ID" value="OQZ88484.1"/>
    <property type="molecule type" value="Genomic_DNA"/>
</dbReference>
<dbReference type="InterPro" id="IPR050226">
    <property type="entry name" value="NagZ_Beta-hexosaminidase"/>
</dbReference>
<sequence length="401" mass="41962">MARRRSWPRAAIVALGVFAVVVVAAGVVVGVRLGRTPHTATPPAPAPAPARGLPAPRQPGCDTTALIASMSDRDKLAQLLMVGVTDAADARAVVTNQHVGGIFIASWTDLSMLTDGSLTEIARAAGPLHLAVSVDEEGGRVERLSSPTLLGKAPSARYLAHNDSPDQVYQLALDRGRKMRQFGITIDFAPVVDVTDAPDDTVIGDRSFSDEPAVVAKYAGAYARGLRDAGVLPVLKHFPGHGRASGDSHATGVVTPPLPEMQDVDLEPYRQLVTQAPVGVMIGHMQVPDLTGSDPASLSPAAITLLRKGKDYDGPPFDGPVFTDDLSSMRAITDRYGISDAVLKALQAGNDTALWVSTTAVPAVLNRLQSALAAGELSMPNVEASVRRMAAAKAFTSPCGH</sequence>
<evidence type="ECO:0000313" key="10">
    <source>
        <dbReference type="Proteomes" id="UP000192319"/>
    </source>
</evidence>
<keyword evidence="10" id="KW-1185">Reference proteome</keyword>
<dbReference type="EC" id="3.2.1.52" evidence="3"/>
<feature type="region of interest" description="Disordered" evidence="6">
    <location>
        <begin position="36"/>
        <end position="62"/>
    </location>
</feature>
<reference evidence="8" key="3">
    <citation type="journal article" date="2022" name="BMC Genomics">
        <title>Comparative genome analysis of mycobacteria focusing on tRNA and non-coding RNA.</title>
        <authorList>
            <person name="Behra P.R.K."/>
            <person name="Pettersson B.M.F."/>
            <person name="Ramesh M."/>
            <person name="Das S."/>
            <person name="Dasgupta S."/>
            <person name="Kirsebom L.A."/>
        </authorList>
    </citation>
    <scope>NUCLEOTIDE SEQUENCE</scope>
    <source>
        <strain evidence="8">CCUG 55640</strain>
    </source>
</reference>
<evidence type="ECO:0000313" key="8">
    <source>
        <dbReference type="EMBL" id="MCV7381687.1"/>
    </source>
</evidence>
<dbReference type="GO" id="GO:0005975">
    <property type="term" value="P:carbohydrate metabolic process"/>
    <property type="evidence" value="ECO:0007669"/>
    <property type="project" value="InterPro"/>
</dbReference>
<evidence type="ECO:0000256" key="3">
    <source>
        <dbReference type="ARBA" id="ARBA00012663"/>
    </source>
</evidence>
<evidence type="ECO:0000256" key="5">
    <source>
        <dbReference type="ARBA" id="ARBA00023295"/>
    </source>
</evidence>
<dbReference type="GO" id="GO:0009254">
    <property type="term" value="P:peptidoglycan turnover"/>
    <property type="evidence" value="ECO:0007669"/>
    <property type="project" value="TreeGrafter"/>
</dbReference>
<dbReference type="Pfam" id="PF00933">
    <property type="entry name" value="Glyco_hydro_3"/>
    <property type="match status" value="1"/>
</dbReference>
<dbReference type="PANTHER" id="PTHR30480">
    <property type="entry name" value="BETA-HEXOSAMINIDASE-RELATED"/>
    <property type="match status" value="1"/>
</dbReference>
<dbReference type="AlphaFoldDB" id="A0AA42C1R3"/>
<proteinExistence type="inferred from homology"/>
<keyword evidence="5" id="KW-0326">Glycosidase</keyword>
<comment type="similarity">
    <text evidence="2">Belongs to the glycosyl hydrolase 3 family.</text>
</comment>
<evidence type="ECO:0000256" key="1">
    <source>
        <dbReference type="ARBA" id="ARBA00001231"/>
    </source>
</evidence>
<reference evidence="9 10" key="1">
    <citation type="submission" date="2017-02" db="EMBL/GenBank/DDBJ databases">
        <title>The new phylogeny of genus Mycobacterium.</title>
        <authorList>
            <person name="Tortoli E."/>
            <person name="Trovato A."/>
            <person name="Cirillo D.M."/>
        </authorList>
    </citation>
    <scope>NUCLEOTIDE SEQUENCE [LARGE SCALE GENOMIC DNA]</scope>
    <source>
        <strain evidence="9 10">DSM 45230</strain>
    </source>
</reference>
<evidence type="ECO:0000256" key="6">
    <source>
        <dbReference type="SAM" id="MobiDB-lite"/>
    </source>
</evidence>
<feature type="domain" description="Glycoside hydrolase family 3 N-terminal" evidence="7">
    <location>
        <begin position="73"/>
        <end position="390"/>
    </location>
</feature>